<organism evidence="3">
    <name type="scientific">Homarus americanus</name>
    <name type="common">American lobster</name>
    <dbReference type="NCBI Taxonomy" id="6706"/>
    <lineage>
        <taxon>Eukaryota</taxon>
        <taxon>Metazoa</taxon>
        <taxon>Ecdysozoa</taxon>
        <taxon>Arthropoda</taxon>
        <taxon>Crustacea</taxon>
        <taxon>Multicrustacea</taxon>
        <taxon>Malacostraca</taxon>
        <taxon>Eumalacostraca</taxon>
        <taxon>Eucarida</taxon>
        <taxon>Decapoda</taxon>
        <taxon>Pleocyemata</taxon>
        <taxon>Astacidea</taxon>
        <taxon>Nephropoidea</taxon>
        <taxon>Nephropidae</taxon>
        <taxon>Homarus</taxon>
    </lineage>
</organism>
<dbReference type="AlphaFoldDB" id="Q7M494"/>
<reference evidence="3" key="1">
    <citation type="submission" date="1997-06" db="PIR data bank">
        <authorList>
            <person name="Nousiainen M."/>
            <person name="Rafn K."/>
            <person name="Skou L."/>
            <person name="Roepstorff P."/>
            <person name="Andersen S.O."/>
        </authorList>
    </citation>
    <scope>PROTEIN SEQUENCE</scope>
</reference>
<evidence type="ECO:0000313" key="3">
    <source>
        <dbReference type="PIR" id="S77929"/>
    </source>
</evidence>
<keyword evidence="1" id="KW-0193">Cuticle</keyword>
<evidence type="ECO:0000256" key="2">
    <source>
        <dbReference type="ARBA" id="ARBA00022737"/>
    </source>
</evidence>
<dbReference type="OrthoDB" id="10532854at2759"/>
<name>Q7M494_HOMAM</name>
<sequence>AIPPLVGASGIITPSGRLIQLPAGVTVASAGPSGAVLSNGDNIQYV</sequence>
<evidence type="ECO:0000256" key="1">
    <source>
        <dbReference type="ARBA" id="ARBA00022460"/>
    </source>
</evidence>
<accession>Q7M494</accession>
<dbReference type="GO" id="GO:0042302">
    <property type="term" value="F:structural constituent of cuticle"/>
    <property type="evidence" value="ECO:0007669"/>
    <property type="project" value="UniProtKB-KW"/>
</dbReference>
<dbReference type="PIR" id="S77929">
    <property type="entry name" value="S77929"/>
</dbReference>
<dbReference type="InterPro" id="IPR012539">
    <property type="entry name" value="Cuticle_1"/>
</dbReference>
<proteinExistence type="predicted"/>
<dbReference type="Pfam" id="PF08140">
    <property type="entry name" value="Cuticle_1"/>
    <property type="match status" value="1"/>
</dbReference>
<keyword evidence="2" id="KW-0677">Repeat</keyword>
<protein>
    <submittedName>
        <fullName evidence="3">Exoskeletal protein HACP44</fullName>
    </submittedName>
</protein>